<keyword evidence="2" id="KW-0472">Membrane</keyword>
<keyword evidence="2" id="KW-0812">Transmembrane</keyword>
<keyword evidence="4" id="KW-1185">Reference proteome</keyword>
<dbReference type="Proteomes" id="UP001597033">
    <property type="component" value="Unassembled WGS sequence"/>
</dbReference>
<feature type="region of interest" description="Disordered" evidence="1">
    <location>
        <begin position="73"/>
        <end position="93"/>
    </location>
</feature>
<organism evidence="3 4">
    <name type="scientific">Pseudoxanthomonas kaohsiungensis</name>
    <dbReference type="NCBI Taxonomy" id="283923"/>
    <lineage>
        <taxon>Bacteria</taxon>
        <taxon>Pseudomonadati</taxon>
        <taxon>Pseudomonadota</taxon>
        <taxon>Gammaproteobacteria</taxon>
        <taxon>Lysobacterales</taxon>
        <taxon>Lysobacteraceae</taxon>
        <taxon>Pseudoxanthomonas</taxon>
    </lineage>
</organism>
<reference evidence="4" key="1">
    <citation type="journal article" date="2019" name="Int. J. Syst. Evol. Microbiol.">
        <title>The Global Catalogue of Microorganisms (GCM) 10K type strain sequencing project: providing services to taxonomists for standard genome sequencing and annotation.</title>
        <authorList>
            <consortium name="The Broad Institute Genomics Platform"/>
            <consortium name="The Broad Institute Genome Sequencing Center for Infectious Disease"/>
            <person name="Wu L."/>
            <person name="Ma J."/>
        </authorList>
    </citation>
    <scope>NUCLEOTIDE SEQUENCE [LARGE SCALE GENOMIC DNA]</scope>
    <source>
        <strain evidence="4">CCUG 55854</strain>
    </source>
</reference>
<feature type="transmembrane region" description="Helical" evidence="2">
    <location>
        <begin position="26"/>
        <end position="44"/>
    </location>
</feature>
<evidence type="ECO:0000313" key="3">
    <source>
        <dbReference type="EMBL" id="MFD1042133.1"/>
    </source>
</evidence>
<keyword evidence="2" id="KW-1133">Transmembrane helix</keyword>
<proteinExistence type="predicted"/>
<sequence>MHWFYLLLSFGALLLAITTVHGWLLLLSLLAALGFFLAWIRGWYLDRIGGRQQNELAMIDPAELRRLRELAEARKREAAPASAPPQGPAPPAA</sequence>
<evidence type="ECO:0000256" key="1">
    <source>
        <dbReference type="SAM" id="MobiDB-lite"/>
    </source>
</evidence>
<feature type="compositionally biased region" description="Pro residues" evidence="1">
    <location>
        <begin position="82"/>
        <end position="93"/>
    </location>
</feature>
<accession>A0ABW3LW95</accession>
<dbReference type="RefSeq" id="WP_162375931.1">
    <property type="nucleotide sequence ID" value="NZ_JBHTKN010000004.1"/>
</dbReference>
<evidence type="ECO:0008006" key="5">
    <source>
        <dbReference type="Google" id="ProtNLM"/>
    </source>
</evidence>
<gene>
    <name evidence="3" type="ORF">ACFQ2N_07215</name>
</gene>
<evidence type="ECO:0000256" key="2">
    <source>
        <dbReference type="SAM" id="Phobius"/>
    </source>
</evidence>
<evidence type="ECO:0000313" key="4">
    <source>
        <dbReference type="Proteomes" id="UP001597033"/>
    </source>
</evidence>
<dbReference type="EMBL" id="JBHTKN010000004">
    <property type="protein sequence ID" value="MFD1042133.1"/>
    <property type="molecule type" value="Genomic_DNA"/>
</dbReference>
<protein>
    <recommendedName>
        <fullName evidence="5">DUF4229 domain-containing protein</fullName>
    </recommendedName>
</protein>
<comment type="caution">
    <text evidence="3">The sequence shown here is derived from an EMBL/GenBank/DDBJ whole genome shotgun (WGS) entry which is preliminary data.</text>
</comment>
<name>A0ABW3LW95_9GAMM</name>